<organism evidence="4 5">
    <name type="scientific">Psychromarinibacter sediminicola</name>
    <dbReference type="NCBI Taxonomy" id="3033385"/>
    <lineage>
        <taxon>Bacteria</taxon>
        <taxon>Pseudomonadati</taxon>
        <taxon>Pseudomonadota</taxon>
        <taxon>Alphaproteobacteria</taxon>
        <taxon>Rhodobacterales</taxon>
        <taxon>Paracoccaceae</taxon>
        <taxon>Psychromarinibacter</taxon>
    </lineage>
</organism>
<dbReference type="InterPro" id="IPR008258">
    <property type="entry name" value="Transglycosylase_SLT_dom_1"/>
</dbReference>
<dbReference type="EMBL" id="JARGYC010000007">
    <property type="protein sequence ID" value="MDF0599898.1"/>
    <property type="molecule type" value="Genomic_DNA"/>
</dbReference>
<dbReference type="PROSITE" id="PS51257">
    <property type="entry name" value="PROKAR_LIPOPROTEIN"/>
    <property type="match status" value="1"/>
</dbReference>
<dbReference type="AlphaFoldDB" id="A0AAE3NL32"/>
<accession>A0AAE3NL32</accession>
<dbReference type="InterPro" id="IPR023346">
    <property type="entry name" value="Lysozyme-like_dom_sf"/>
</dbReference>
<evidence type="ECO:0000256" key="1">
    <source>
        <dbReference type="ARBA" id="ARBA00009387"/>
    </source>
</evidence>
<comment type="similarity">
    <text evidence="1">Belongs to the virb1 family.</text>
</comment>
<dbReference type="RefSeq" id="WP_275566044.1">
    <property type="nucleotide sequence ID" value="NZ_JARGYC010000007.1"/>
</dbReference>
<comment type="caution">
    <text evidence="4">The sequence shown here is derived from an EMBL/GenBank/DDBJ whole genome shotgun (WGS) entry which is preliminary data.</text>
</comment>
<gene>
    <name evidence="4" type="ORF">P1J78_04050</name>
</gene>
<dbReference type="Gene3D" id="1.10.530.10">
    <property type="match status" value="1"/>
</dbReference>
<evidence type="ECO:0000256" key="2">
    <source>
        <dbReference type="SAM" id="SignalP"/>
    </source>
</evidence>
<sequence length="199" mass="21517">MLKSAFWAAVVAAAFSAAGCASKPAPDTAQVPPMRWDFRPEAREWTLSTMNALETHGAVLPTLTPSDIDEWCPAYRTAPVDQRKAFWAGLFSALAKHESRWTPDASGGGGRWLGLLQIAPATARGVGCRAQTAAALFDGSANLSCGVRLAAHEMPRKNRILGGPGRWGGVAQHWAPFRYPDKVADMRNWLRAQPYCAAK</sequence>
<protein>
    <submittedName>
        <fullName evidence="4">Transglycosylase SLT domain-containing protein</fullName>
    </submittedName>
</protein>
<keyword evidence="5" id="KW-1185">Reference proteome</keyword>
<dbReference type="Pfam" id="PF01464">
    <property type="entry name" value="SLT"/>
    <property type="match status" value="1"/>
</dbReference>
<feature type="domain" description="Transglycosylase SLT" evidence="3">
    <location>
        <begin position="82"/>
        <end position="152"/>
    </location>
</feature>
<proteinExistence type="inferred from homology"/>
<reference evidence="4" key="1">
    <citation type="submission" date="2023-03" db="EMBL/GenBank/DDBJ databases">
        <title>Multiphase analysis and comparison of six strains from genera Psychromarinibacter, Lutimaribacter, and Maritimibacter, including a novel species: Psychromarinibacter sediminicola sp. nov.</title>
        <authorList>
            <person name="Wang Y.-H."/>
            <person name="Ye M.-Q."/>
            <person name="Du Z.-J."/>
        </authorList>
    </citation>
    <scope>NUCLEOTIDE SEQUENCE</scope>
    <source>
        <strain evidence="4">C21-152</strain>
    </source>
</reference>
<dbReference type="SUPFAM" id="SSF53955">
    <property type="entry name" value="Lysozyme-like"/>
    <property type="match status" value="1"/>
</dbReference>
<evidence type="ECO:0000313" key="5">
    <source>
        <dbReference type="Proteomes" id="UP001220964"/>
    </source>
</evidence>
<evidence type="ECO:0000313" key="4">
    <source>
        <dbReference type="EMBL" id="MDF0599898.1"/>
    </source>
</evidence>
<keyword evidence="2" id="KW-0732">Signal</keyword>
<feature type="chain" id="PRO_5042197315" evidence="2">
    <location>
        <begin position="21"/>
        <end position="199"/>
    </location>
</feature>
<dbReference type="Proteomes" id="UP001220964">
    <property type="component" value="Unassembled WGS sequence"/>
</dbReference>
<evidence type="ECO:0000259" key="3">
    <source>
        <dbReference type="Pfam" id="PF01464"/>
    </source>
</evidence>
<name>A0AAE3NL32_9RHOB</name>
<feature type="signal peptide" evidence="2">
    <location>
        <begin position="1"/>
        <end position="20"/>
    </location>
</feature>